<dbReference type="CDD" id="cd00022">
    <property type="entry name" value="BIR"/>
    <property type="match status" value="2"/>
</dbReference>
<dbReference type="InterPro" id="IPR001841">
    <property type="entry name" value="Znf_RING"/>
</dbReference>
<dbReference type="GO" id="GO:0051726">
    <property type="term" value="P:regulation of cell cycle"/>
    <property type="evidence" value="ECO:0007669"/>
    <property type="project" value="TreeGrafter"/>
</dbReference>
<dbReference type="GO" id="GO:0005634">
    <property type="term" value="C:nucleus"/>
    <property type="evidence" value="ECO:0007669"/>
    <property type="project" value="TreeGrafter"/>
</dbReference>
<feature type="domain" description="RING-type" evidence="7">
    <location>
        <begin position="335"/>
        <end position="370"/>
    </location>
</feature>
<dbReference type="PANTHER" id="PTHR10044:SF139">
    <property type="entry name" value="DEATH-ASSOCIATED INHIBITOR OF APOPTOSIS 2"/>
    <property type="match status" value="1"/>
</dbReference>
<comment type="caution">
    <text evidence="8">The sequence shown here is derived from an EMBL/GenBank/DDBJ whole genome shotgun (WGS) entry which is preliminary data.</text>
</comment>
<keyword evidence="3" id="KW-0479">Metal-binding</keyword>
<dbReference type="FunFam" id="1.10.1170.10:FF:000002">
    <property type="entry name" value="Baculoviral IAP repeat containing 7"/>
    <property type="match status" value="1"/>
</dbReference>
<evidence type="ECO:0000256" key="6">
    <source>
        <dbReference type="PROSITE-ProRule" id="PRU00175"/>
    </source>
</evidence>
<dbReference type="Gene3D" id="3.30.40.10">
    <property type="entry name" value="Zinc/RING finger domain, C3HC4 (zinc finger)"/>
    <property type="match status" value="1"/>
</dbReference>
<dbReference type="FunFam" id="1.10.1170.10:FF:000003">
    <property type="entry name" value="E3 ubiquitin-protein ligase XIAP"/>
    <property type="match status" value="1"/>
</dbReference>
<evidence type="ECO:0000256" key="5">
    <source>
        <dbReference type="ARBA" id="ARBA00022833"/>
    </source>
</evidence>
<gene>
    <name evidence="8" type="primary">birc7-b_1</name>
    <name evidence="8" type="ORF">Anas_05486</name>
</gene>
<dbReference type="Pfam" id="PF13920">
    <property type="entry name" value="zf-C3HC4_3"/>
    <property type="match status" value="1"/>
</dbReference>
<dbReference type="InterPro" id="IPR013083">
    <property type="entry name" value="Znf_RING/FYVE/PHD"/>
</dbReference>
<evidence type="ECO:0000313" key="9">
    <source>
        <dbReference type="Proteomes" id="UP000326759"/>
    </source>
</evidence>
<dbReference type="SMART" id="SM00238">
    <property type="entry name" value="BIR"/>
    <property type="match status" value="2"/>
</dbReference>
<dbReference type="InterPro" id="IPR050784">
    <property type="entry name" value="IAP"/>
</dbReference>
<name>A0A5N5SXQ2_9CRUS</name>
<keyword evidence="9" id="KW-1185">Reference proteome</keyword>
<dbReference type="SMART" id="SM00184">
    <property type="entry name" value="RING"/>
    <property type="match status" value="1"/>
</dbReference>
<keyword evidence="2" id="KW-0053">Apoptosis</keyword>
<evidence type="ECO:0000256" key="1">
    <source>
        <dbReference type="ARBA" id="ARBA00006672"/>
    </source>
</evidence>
<dbReference type="PROSITE" id="PS50089">
    <property type="entry name" value="ZF_RING_2"/>
    <property type="match status" value="1"/>
</dbReference>
<dbReference type="Gene3D" id="1.10.1170.10">
    <property type="entry name" value="Inhibitor Of Apoptosis Protein (2mihbC-IAP-1), Chain A"/>
    <property type="match status" value="2"/>
</dbReference>
<dbReference type="AlphaFoldDB" id="A0A5N5SXQ2"/>
<dbReference type="GO" id="GO:0008270">
    <property type="term" value="F:zinc ion binding"/>
    <property type="evidence" value="ECO:0007669"/>
    <property type="project" value="UniProtKB-KW"/>
</dbReference>
<dbReference type="GO" id="GO:0005737">
    <property type="term" value="C:cytoplasm"/>
    <property type="evidence" value="ECO:0007669"/>
    <property type="project" value="TreeGrafter"/>
</dbReference>
<dbReference type="SUPFAM" id="SSF57924">
    <property type="entry name" value="Inhibitor of apoptosis (IAP) repeat"/>
    <property type="match status" value="2"/>
</dbReference>
<dbReference type="CDD" id="cd16510">
    <property type="entry name" value="RING-HC_IAPs"/>
    <property type="match status" value="1"/>
</dbReference>
<dbReference type="EMBL" id="SEYY01019002">
    <property type="protein sequence ID" value="KAB7498777.1"/>
    <property type="molecule type" value="Genomic_DNA"/>
</dbReference>
<dbReference type="PROSITE" id="PS50143">
    <property type="entry name" value="BIR_REPEAT_2"/>
    <property type="match status" value="2"/>
</dbReference>
<evidence type="ECO:0000256" key="2">
    <source>
        <dbReference type="ARBA" id="ARBA00022703"/>
    </source>
</evidence>
<evidence type="ECO:0000313" key="8">
    <source>
        <dbReference type="EMBL" id="KAB7498777.1"/>
    </source>
</evidence>
<keyword evidence="5" id="KW-0862">Zinc</keyword>
<sequence>MEIVNKPRSKTFVSMDSLWYEEERLSTFIDWPVSFISPQELAREGFYYLRTKDHCACAFCRGIIGAWEQGDTPRGEHLRHFPHCPFVQGKVTPNVPITQGSILARVSREVSADVGSAPTGIDVCGLGKPDTLQEYCKEGRILTKSSSAEVSMSSLGFRQYCGPKRKEYLTTETRLNSFKHWPEKVKQTPEELAEAGFYYCGLSDHVRCFHCGKGLRNWEPDDDPWVEHARWFPDCHFVLLKKGVEYVDKVRRENPPYIPVRNRPLLNAASATASSSPKPLTLNDDEMDKLMELQIMKHVLDMGFAPHVVVKALRKKLMEKNLAMELQRIKENMMCKVCMDKEMDVVFLPCTHMVTCSSCAVALASCPICRRDIQYAFKPIIS</sequence>
<keyword evidence="4 6" id="KW-0863">Zinc-finger</keyword>
<dbReference type="Pfam" id="PF00653">
    <property type="entry name" value="BIR"/>
    <property type="match status" value="2"/>
</dbReference>
<reference evidence="8 9" key="1">
    <citation type="journal article" date="2019" name="PLoS Biol.">
        <title>Sex chromosomes control vertical transmission of feminizing Wolbachia symbionts in an isopod.</title>
        <authorList>
            <person name="Becking T."/>
            <person name="Chebbi M.A."/>
            <person name="Giraud I."/>
            <person name="Moumen B."/>
            <person name="Laverre T."/>
            <person name="Caubet Y."/>
            <person name="Peccoud J."/>
            <person name="Gilbert C."/>
            <person name="Cordaux R."/>
        </authorList>
    </citation>
    <scope>NUCLEOTIDE SEQUENCE [LARGE SCALE GENOMIC DNA]</scope>
    <source>
        <strain evidence="8">ANa2</strain>
        <tissue evidence="8">Whole body excluding digestive tract and cuticle</tissue>
    </source>
</reference>
<dbReference type="PANTHER" id="PTHR10044">
    <property type="entry name" value="INHIBITOR OF APOPTOSIS"/>
    <property type="match status" value="1"/>
</dbReference>
<accession>A0A5N5SXQ2</accession>
<evidence type="ECO:0000256" key="4">
    <source>
        <dbReference type="ARBA" id="ARBA00022771"/>
    </source>
</evidence>
<evidence type="ECO:0000259" key="7">
    <source>
        <dbReference type="PROSITE" id="PS50089"/>
    </source>
</evidence>
<dbReference type="Proteomes" id="UP000326759">
    <property type="component" value="Unassembled WGS sequence"/>
</dbReference>
<dbReference type="OrthoDB" id="6381071at2759"/>
<proteinExistence type="inferred from homology"/>
<protein>
    <submittedName>
        <fullName evidence="8">Baculoviral IAP repeat-containing protein 7-B</fullName>
    </submittedName>
</protein>
<dbReference type="InterPro" id="IPR001370">
    <property type="entry name" value="BIR_rpt"/>
</dbReference>
<organism evidence="8 9">
    <name type="scientific">Armadillidium nasatum</name>
    <dbReference type="NCBI Taxonomy" id="96803"/>
    <lineage>
        <taxon>Eukaryota</taxon>
        <taxon>Metazoa</taxon>
        <taxon>Ecdysozoa</taxon>
        <taxon>Arthropoda</taxon>
        <taxon>Crustacea</taxon>
        <taxon>Multicrustacea</taxon>
        <taxon>Malacostraca</taxon>
        <taxon>Eumalacostraca</taxon>
        <taxon>Peracarida</taxon>
        <taxon>Isopoda</taxon>
        <taxon>Oniscidea</taxon>
        <taxon>Crinocheta</taxon>
        <taxon>Armadillidiidae</taxon>
        <taxon>Armadillidium</taxon>
    </lineage>
</organism>
<dbReference type="GO" id="GO:0006915">
    <property type="term" value="P:apoptotic process"/>
    <property type="evidence" value="ECO:0007669"/>
    <property type="project" value="UniProtKB-KW"/>
</dbReference>
<comment type="similarity">
    <text evidence="1">Belongs to the IAP family.</text>
</comment>
<evidence type="ECO:0000256" key="3">
    <source>
        <dbReference type="ARBA" id="ARBA00022723"/>
    </source>
</evidence>